<dbReference type="InterPro" id="IPR002731">
    <property type="entry name" value="ATPase_BadF"/>
</dbReference>
<dbReference type="CDD" id="cd24007">
    <property type="entry name" value="ASKHA_NBD_eukNAGK-like"/>
    <property type="match status" value="1"/>
</dbReference>
<dbReference type="Pfam" id="PF01869">
    <property type="entry name" value="BcrAD_BadFG"/>
    <property type="match status" value="1"/>
</dbReference>
<feature type="domain" description="ATPase BadF/BadG/BcrA/BcrD type" evidence="1">
    <location>
        <begin position="6"/>
        <end position="268"/>
    </location>
</feature>
<accession>A0ABR5JZH0</accession>
<dbReference type="SUPFAM" id="SSF53067">
    <property type="entry name" value="Actin-like ATPase domain"/>
    <property type="match status" value="2"/>
</dbReference>
<dbReference type="InterPro" id="IPR043129">
    <property type="entry name" value="ATPase_NBD"/>
</dbReference>
<gene>
    <name evidence="2" type="ORF">AEA09_04655</name>
</gene>
<proteinExistence type="predicted"/>
<reference evidence="3" key="1">
    <citation type="submission" date="2015-07" db="EMBL/GenBank/DDBJ databases">
        <title>Fjat-14205 dsm 2895.</title>
        <authorList>
            <person name="Liu B."/>
            <person name="Wang J."/>
            <person name="Zhu Y."/>
            <person name="Liu G."/>
            <person name="Chen Q."/>
            <person name="Chen Z."/>
            <person name="Lan J."/>
            <person name="Che J."/>
            <person name="Ge C."/>
            <person name="Shi H."/>
            <person name="Pan Z."/>
            <person name="Liu X."/>
        </authorList>
    </citation>
    <scope>NUCLEOTIDE SEQUENCE [LARGE SCALE GENOMIC DNA]</scope>
    <source>
        <strain evidence="3">DSM 25560</strain>
    </source>
</reference>
<evidence type="ECO:0000313" key="2">
    <source>
        <dbReference type="EMBL" id="KOS67913.1"/>
    </source>
</evidence>
<dbReference type="PANTHER" id="PTHR43190:SF3">
    <property type="entry name" value="N-ACETYL-D-GLUCOSAMINE KINASE"/>
    <property type="match status" value="1"/>
</dbReference>
<dbReference type="Gene3D" id="3.30.420.40">
    <property type="match status" value="2"/>
</dbReference>
<dbReference type="InterPro" id="IPR052519">
    <property type="entry name" value="Euk-type_GlcNAc_Kinase"/>
</dbReference>
<dbReference type="Proteomes" id="UP000050668">
    <property type="component" value="Unassembled WGS sequence"/>
</dbReference>
<name>A0ABR5JZH0_9BACI</name>
<dbReference type="RefSeq" id="WP_053582723.1">
    <property type="nucleotide sequence ID" value="NZ_LGRV01000003.1"/>
</dbReference>
<dbReference type="PANTHER" id="PTHR43190">
    <property type="entry name" value="N-ACETYL-D-GLUCOSAMINE KINASE"/>
    <property type="match status" value="1"/>
</dbReference>
<organism evidence="2 3">
    <name type="scientific">Lysinibacillus contaminans</name>
    <dbReference type="NCBI Taxonomy" id="1293441"/>
    <lineage>
        <taxon>Bacteria</taxon>
        <taxon>Bacillati</taxon>
        <taxon>Bacillota</taxon>
        <taxon>Bacilli</taxon>
        <taxon>Bacillales</taxon>
        <taxon>Bacillaceae</taxon>
        <taxon>Lysinibacillus</taxon>
    </lineage>
</organism>
<protein>
    <recommendedName>
        <fullName evidence="1">ATPase BadF/BadG/BcrA/BcrD type domain-containing protein</fullName>
    </recommendedName>
</protein>
<keyword evidence="3" id="KW-1185">Reference proteome</keyword>
<dbReference type="EMBL" id="LGRV01000003">
    <property type="protein sequence ID" value="KOS67913.1"/>
    <property type="molecule type" value="Genomic_DNA"/>
</dbReference>
<sequence>MYVLAIDGGGTKTTAVISDEFGHVHAKIVTGRSNPTAMDAQHFEATIRNLLESLQVQNPQVFATIHSCFAGMAGVKEKNAEKTVEAILREYIGNDAVIVIENDALIALYSGTLGQEGIVQIAGTGTITLGYDCQHAVHRVGGWGYLFDDEGGGYDLGIQALRAVFQSYDKRTLPTALCSALLEHFSVDNVAQLIDCIYSEEHPRTIIAPLSRYVHEAAEKGDVVANAIIHEACEKFYHAIKTCYHMMSWDNGAVPVVLAGGVFSNKTLFLPKLEQLATIEQLPLRFISTLLEPIGGAVVGALKIEGIQVDTNFVETFHEKYTQWGV</sequence>
<evidence type="ECO:0000313" key="3">
    <source>
        <dbReference type="Proteomes" id="UP000050668"/>
    </source>
</evidence>
<comment type="caution">
    <text evidence="2">The sequence shown here is derived from an EMBL/GenBank/DDBJ whole genome shotgun (WGS) entry which is preliminary data.</text>
</comment>
<evidence type="ECO:0000259" key="1">
    <source>
        <dbReference type="Pfam" id="PF01869"/>
    </source>
</evidence>